<name>A0ABT4KKV0_9HYPH</name>
<comment type="caution">
    <text evidence="2">The sequence shown here is derived from an EMBL/GenBank/DDBJ whole genome shotgun (WGS) entry which is preliminary data.</text>
</comment>
<dbReference type="Proteomes" id="UP001079430">
    <property type="component" value="Unassembled WGS sequence"/>
</dbReference>
<reference evidence="2" key="1">
    <citation type="submission" date="2022-10" db="EMBL/GenBank/DDBJ databases">
        <title>Whole genome sequencing of three plant growth promoting bacteria isolated from Vachellia tortilis subsp. raddiana in Morocco.</title>
        <authorList>
            <person name="Hnini M."/>
            <person name="Zouagui R."/>
            <person name="Zouagui H."/>
            <person name="Chemao Elfihri M.-W."/>
            <person name="Ibrahimi A."/>
            <person name="Sbabou L."/>
            <person name="Aurag J."/>
        </authorList>
    </citation>
    <scope>NUCLEOTIDE SEQUENCE</scope>
    <source>
        <strain evidence="2">LMR678</strain>
    </source>
</reference>
<sequence>MAETALPLTRTAAIIRGMTKEADARPLAGGERTVVSRRGGVVIRETGPWAPSVHSLLRHLEDAGFAGAPRVVGDGFDEQGREVLAYIEGDVINPAPWSDEAVHALGGLMRRLHDATASFRPPADALWRPWFGRNVGTPDIVGHCDAAPWNVVSRNGKPVALIDWEAAGPVDRLTEIAMAAWNNAQLYDDDVAEMNGLPDTKRRMRQVRIFADGYGLPAGERHRLGYRIIAFAAESAANEVIEQQITPETEIAPRVWGIAWQTRSVAWLIRNREALERALK</sequence>
<evidence type="ECO:0000313" key="3">
    <source>
        <dbReference type="Proteomes" id="UP001079430"/>
    </source>
</evidence>
<dbReference type="Pfam" id="PF01636">
    <property type="entry name" value="APH"/>
    <property type="match status" value="1"/>
</dbReference>
<keyword evidence="3" id="KW-1185">Reference proteome</keyword>
<evidence type="ECO:0000313" key="2">
    <source>
        <dbReference type="EMBL" id="MCZ4092415.1"/>
    </source>
</evidence>
<dbReference type="InterPro" id="IPR011009">
    <property type="entry name" value="Kinase-like_dom_sf"/>
</dbReference>
<accession>A0ABT4KKV0</accession>
<gene>
    <name evidence="2" type="ORF">O3W52_20785</name>
</gene>
<dbReference type="Gene3D" id="3.90.1200.10">
    <property type="match status" value="1"/>
</dbReference>
<organism evidence="2 3">
    <name type="scientific">Sinorhizobium psoraleae</name>
    <dbReference type="NCBI Taxonomy" id="520838"/>
    <lineage>
        <taxon>Bacteria</taxon>
        <taxon>Pseudomonadati</taxon>
        <taxon>Pseudomonadota</taxon>
        <taxon>Alphaproteobacteria</taxon>
        <taxon>Hyphomicrobiales</taxon>
        <taxon>Rhizobiaceae</taxon>
        <taxon>Sinorhizobium/Ensifer group</taxon>
        <taxon>Sinorhizobium</taxon>
    </lineage>
</organism>
<evidence type="ECO:0000259" key="1">
    <source>
        <dbReference type="Pfam" id="PF01636"/>
    </source>
</evidence>
<feature type="domain" description="Aminoglycoside phosphotransferase" evidence="1">
    <location>
        <begin position="133"/>
        <end position="192"/>
    </location>
</feature>
<proteinExistence type="predicted"/>
<dbReference type="EMBL" id="JAPVOI010000004">
    <property type="protein sequence ID" value="MCZ4092415.1"/>
    <property type="molecule type" value="Genomic_DNA"/>
</dbReference>
<dbReference type="SUPFAM" id="SSF56112">
    <property type="entry name" value="Protein kinase-like (PK-like)"/>
    <property type="match status" value="1"/>
</dbReference>
<protein>
    <submittedName>
        <fullName evidence="2">Phosphotransferase</fullName>
    </submittedName>
</protein>
<dbReference type="InterPro" id="IPR002575">
    <property type="entry name" value="Aminoglycoside_PTrfase"/>
</dbReference>